<name>A0A448WK49_9PLAT</name>
<feature type="compositionally biased region" description="Low complexity" evidence="1">
    <location>
        <begin position="127"/>
        <end position="141"/>
    </location>
</feature>
<dbReference type="AlphaFoldDB" id="A0A448WK49"/>
<accession>A0A448WK49</accession>
<feature type="region of interest" description="Disordered" evidence="1">
    <location>
        <begin position="51"/>
        <end position="70"/>
    </location>
</feature>
<proteinExistence type="predicted"/>
<organism evidence="2 3">
    <name type="scientific">Protopolystoma xenopodis</name>
    <dbReference type="NCBI Taxonomy" id="117903"/>
    <lineage>
        <taxon>Eukaryota</taxon>
        <taxon>Metazoa</taxon>
        <taxon>Spiralia</taxon>
        <taxon>Lophotrochozoa</taxon>
        <taxon>Platyhelminthes</taxon>
        <taxon>Monogenea</taxon>
        <taxon>Polyopisthocotylea</taxon>
        <taxon>Polystomatidea</taxon>
        <taxon>Polystomatidae</taxon>
        <taxon>Protopolystoma</taxon>
    </lineage>
</organism>
<evidence type="ECO:0000256" key="1">
    <source>
        <dbReference type="SAM" id="MobiDB-lite"/>
    </source>
</evidence>
<dbReference type="EMBL" id="CAAALY010018799">
    <property type="protein sequence ID" value="VEL13747.1"/>
    <property type="molecule type" value="Genomic_DNA"/>
</dbReference>
<sequence>MLAVASSFFFLLPDPSTDYYLTQSQGLTNDVALADHVITTTGQLLLLDNSQTSTSNTRTSPGANAVGLPSQMVGSMNETLFSDAHRMTSGEIADVGIPGTSACLSLVNQPLVLIDETEKTSGLASTQSHPLHPQHQQSVLPGQPNLGLQTTTTSTTTATTTTMVRLRVREHENPYSTDSGVYMTRLAGAGGIGSSLTPGPYTAALTSAATAFSLPFPSRRTGEAVACADVDELPGKVERATKPENDGFAGSGFAGVNAETRLFEKQDLFAHEMTSTTLASAAGERSLAYAVQGVSAGEGEPRLYGRLKEGHGKSAVNEWLIYGKVIVDDKGLQNMSIRELNTLLKI</sequence>
<reference evidence="2" key="1">
    <citation type="submission" date="2018-11" db="EMBL/GenBank/DDBJ databases">
        <authorList>
            <consortium name="Pathogen Informatics"/>
        </authorList>
    </citation>
    <scope>NUCLEOTIDE SEQUENCE</scope>
</reference>
<feature type="region of interest" description="Disordered" evidence="1">
    <location>
        <begin position="119"/>
        <end position="143"/>
    </location>
</feature>
<keyword evidence="3" id="KW-1185">Reference proteome</keyword>
<evidence type="ECO:0000313" key="2">
    <source>
        <dbReference type="EMBL" id="VEL13747.1"/>
    </source>
</evidence>
<comment type="caution">
    <text evidence="2">The sequence shown here is derived from an EMBL/GenBank/DDBJ whole genome shotgun (WGS) entry which is preliminary data.</text>
</comment>
<evidence type="ECO:0000313" key="3">
    <source>
        <dbReference type="Proteomes" id="UP000784294"/>
    </source>
</evidence>
<dbReference type="Proteomes" id="UP000784294">
    <property type="component" value="Unassembled WGS sequence"/>
</dbReference>
<feature type="compositionally biased region" description="Low complexity" evidence="1">
    <location>
        <begin position="51"/>
        <end position="60"/>
    </location>
</feature>
<protein>
    <submittedName>
        <fullName evidence="2">Uncharacterized protein</fullName>
    </submittedName>
</protein>
<gene>
    <name evidence="2" type="ORF">PXEA_LOCUS7187</name>
</gene>